<dbReference type="GO" id="GO:0016757">
    <property type="term" value="F:glycosyltransferase activity"/>
    <property type="evidence" value="ECO:0007669"/>
    <property type="project" value="UniProtKB-KW"/>
</dbReference>
<dbReference type="Proteomes" id="UP000198755">
    <property type="component" value="Unassembled WGS sequence"/>
</dbReference>
<dbReference type="RefSeq" id="WP_091678068.1">
    <property type="nucleotide sequence ID" value="NZ_FOSN01000002.1"/>
</dbReference>
<feature type="domain" description="Aminoacyl-transfer RNA synthetases class-II family profile" evidence="5">
    <location>
        <begin position="1"/>
        <end position="364"/>
    </location>
</feature>
<keyword evidence="6" id="KW-0808">Transferase</keyword>
<evidence type="ECO:0000259" key="5">
    <source>
        <dbReference type="PROSITE" id="PS50862"/>
    </source>
</evidence>
<evidence type="ECO:0000313" key="7">
    <source>
        <dbReference type="Proteomes" id="UP000198755"/>
    </source>
</evidence>
<keyword evidence="3" id="KW-0028">Amino-acid biosynthesis</keyword>
<dbReference type="STRING" id="1612308.SAMN05444581_102144"/>
<feature type="binding site" evidence="4">
    <location>
        <position position="105"/>
    </location>
    <ligand>
        <name>L-histidine</name>
        <dbReference type="ChEBI" id="CHEBI:57595"/>
    </ligand>
</feature>
<accession>A0A1I3WX62</accession>
<keyword evidence="6" id="KW-0328">Glycosyltransferase</keyword>
<dbReference type="SUPFAM" id="SSF55681">
    <property type="entry name" value="Class II aaRS and biotin synthetases"/>
    <property type="match status" value="1"/>
</dbReference>
<keyword evidence="3" id="KW-0368">Histidine biosynthesis</keyword>
<dbReference type="GO" id="GO:0005737">
    <property type="term" value="C:cytoplasm"/>
    <property type="evidence" value="ECO:0007669"/>
    <property type="project" value="InterPro"/>
</dbReference>
<dbReference type="Gene3D" id="3.30.930.10">
    <property type="entry name" value="Bira Bifunctional Protein, Domain 2"/>
    <property type="match status" value="1"/>
</dbReference>
<dbReference type="PANTHER" id="PTHR43707:SF1">
    <property type="entry name" value="HISTIDINE--TRNA LIGASE, MITOCHONDRIAL-RELATED"/>
    <property type="match status" value="1"/>
</dbReference>
<dbReference type="InterPro" id="IPR004516">
    <property type="entry name" value="HisRS/HisZ"/>
</dbReference>
<proteinExistence type="predicted"/>
<dbReference type="GO" id="GO:0006427">
    <property type="term" value="P:histidyl-tRNA aminoacylation"/>
    <property type="evidence" value="ECO:0007669"/>
    <property type="project" value="TreeGrafter"/>
</dbReference>
<evidence type="ECO:0000256" key="3">
    <source>
        <dbReference type="ARBA" id="ARBA00023102"/>
    </source>
</evidence>
<gene>
    <name evidence="6" type="ORF">SAMN05444581_102144</name>
</gene>
<evidence type="ECO:0000256" key="1">
    <source>
        <dbReference type="ARBA" id="ARBA00011738"/>
    </source>
</evidence>
<dbReference type="PROSITE" id="PS50862">
    <property type="entry name" value="AA_TRNA_LIGASE_II"/>
    <property type="match status" value="1"/>
</dbReference>
<feature type="binding site" evidence="4">
    <location>
        <position position="101"/>
    </location>
    <ligand>
        <name>L-histidine</name>
        <dbReference type="ChEBI" id="CHEBI:57595"/>
    </ligand>
</feature>
<dbReference type="PANTHER" id="PTHR43707">
    <property type="entry name" value="HISTIDYL-TRNA SYNTHETASE"/>
    <property type="match status" value="1"/>
</dbReference>
<dbReference type="GO" id="GO:0000105">
    <property type="term" value="P:L-histidine biosynthetic process"/>
    <property type="evidence" value="ECO:0007669"/>
    <property type="project" value="UniProtKB-KW"/>
</dbReference>
<protein>
    <recommendedName>
        <fullName evidence="2">Histidine--tRNA ligase</fullName>
    </recommendedName>
</protein>
<evidence type="ECO:0000256" key="4">
    <source>
        <dbReference type="PIRSR" id="PIRSR001549-1"/>
    </source>
</evidence>
<dbReference type="InterPro" id="IPR041715">
    <property type="entry name" value="HisRS-like_core"/>
</dbReference>
<dbReference type="EMBL" id="FOSN01000002">
    <property type="protein sequence ID" value="SFK10991.1"/>
    <property type="molecule type" value="Genomic_DNA"/>
</dbReference>
<evidence type="ECO:0000313" key="6">
    <source>
        <dbReference type="EMBL" id="SFK10991.1"/>
    </source>
</evidence>
<dbReference type="GO" id="GO:0004821">
    <property type="term" value="F:histidine-tRNA ligase activity"/>
    <property type="evidence" value="ECO:0007669"/>
    <property type="project" value="TreeGrafter"/>
</dbReference>
<feature type="binding site" evidence="4">
    <location>
        <position position="310"/>
    </location>
    <ligand>
        <name>L-histidine</name>
        <dbReference type="ChEBI" id="CHEBI:57595"/>
    </ligand>
</feature>
<sequence length="373" mass="39615">MFLVSEYTEALLARLSAAGYARVEPPILQPAAIFFDSGEELRGRLYLTADESGADYCLRPEYTIPVSRHYLASPQAGERAAFSYLGPVFRFRAGDKNEFIQAGIESFGRLDREAADAEILTLALEAARLAPVPKLTIRIGDTALFSGLLEALDLAPQWRRRITRGHIQGKSLSAILNAPLNDQGRDHSGVLALLDGADKKGARALVEDLLSIAGIAAVGGRTPAEIADRFLEQAAIRTGAGLSEEKAAILEAFLGVEGDPDEAAKALRILARDAGLDLAAILDSFDLRLGFIAALGLDVASLSFATAFTRNLDYYTGFVFEAFDAADPAGRPLAGGGRYDQLLQTLGAGRAIPAVGAALWIDRLSPASGGVRS</sequence>
<dbReference type="PIRSF" id="PIRSF001549">
    <property type="entry name" value="His-tRNA_synth"/>
    <property type="match status" value="1"/>
</dbReference>
<keyword evidence="7" id="KW-1185">Reference proteome</keyword>
<dbReference type="NCBIfam" id="NF008953">
    <property type="entry name" value="PRK12295.1-6"/>
    <property type="match status" value="1"/>
</dbReference>
<dbReference type="AlphaFoldDB" id="A0A1I3WX62"/>
<reference evidence="6 7" key="1">
    <citation type="submission" date="2016-10" db="EMBL/GenBank/DDBJ databases">
        <authorList>
            <person name="de Groot N.N."/>
        </authorList>
    </citation>
    <scope>NUCLEOTIDE SEQUENCE [LARGE SCALE GENOMIC DNA]</scope>
    <source>
        <strain evidence="6 7">NE2</strain>
    </source>
</reference>
<dbReference type="OrthoDB" id="9797914at2"/>
<feature type="binding site" evidence="4">
    <location>
        <position position="90"/>
    </location>
    <ligand>
        <name>L-histidine</name>
        <dbReference type="ChEBI" id="CHEBI:57595"/>
    </ligand>
</feature>
<dbReference type="Pfam" id="PF13393">
    <property type="entry name" value="tRNA-synt_His"/>
    <property type="match status" value="2"/>
</dbReference>
<evidence type="ECO:0000256" key="2">
    <source>
        <dbReference type="ARBA" id="ARBA00017399"/>
    </source>
</evidence>
<dbReference type="InterPro" id="IPR045864">
    <property type="entry name" value="aa-tRNA-synth_II/BPL/LPL"/>
</dbReference>
<feature type="binding site" evidence="4">
    <location>
        <begin position="314"/>
        <end position="315"/>
    </location>
    <ligand>
        <name>L-histidine</name>
        <dbReference type="ChEBI" id="CHEBI:57595"/>
    </ligand>
</feature>
<name>A0A1I3WX62_9HYPH</name>
<dbReference type="InterPro" id="IPR006195">
    <property type="entry name" value="aa-tRNA-synth_II"/>
</dbReference>
<feature type="binding site" evidence="4">
    <location>
        <begin position="61"/>
        <end position="63"/>
    </location>
    <ligand>
        <name>L-histidine</name>
        <dbReference type="ChEBI" id="CHEBI:57595"/>
    </ligand>
</feature>
<organism evidence="6 7">
    <name type="scientific">Methylocapsa palsarum</name>
    <dbReference type="NCBI Taxonomy" id="1612308"/>
    <lineage>
        <taxon>Bacteria</taxon>
        <taxon>Pseudomonadati</taxon>
        <taxon>Pseudomonadota</taxon>
        <taxon>Alphaproteobacteria</taxon>
        <taxon>Hyphomicrobiales</taxon>
        <taxon>Beijerinckiaceae</taxon>
        <taxon>Methylocapsa</taxon>
    </lineage>
</organism>
<comment type="subunit">
    <text evidence="1">Homodimer.</text>
</comment>